<protein>
    <submittedName>
        <fullName evidence="4">GPI mannosyltransferase 2</fullName>
    </submittedName>
</protein>
<evidence type="ECO:0000256" key="1">
    <source>
        <dbReference type="SAM" id="Phobius"/>
    </source>
</evidence>
<reference evidence="4" key="1">
    <citation type="submission" date="2016-11" db="UniProtKB">
        <authorList>
            <consortium name="WormBaseParasite"/>
        </authorList>
    </citation>
    <scope>IDENTIFICATION</scope>
</reference>
<feature type="chain" id="PRO_5009311235" evidence="2">
    <location>
        <begin position="22"/>
        <end position="119"/>
    </location>
</feature>
<accession>A0A1I7XHX7</accession>
<keyword evidence="3" id="KW-1185">Reference proteome</keyword>
<evidence type="ECO:0000256" key="2">
    <source>
        <dbReference type="SAM" id="SignalP"/>
    </source>
</evidence>
<evidence type="ECO:0000313" key="4">
    <source>
        <dbReference type="WBParaSite" id="Hba_17095"/>
    </source>
</evidence>
<proteinExistence type="predicted"/>
<organism evidence="3 4">
    <name type="scientific">Heterorhabditis bacteriophora</name>
    <name type="common">Entomopathogenic nematode worm</name>
    <dbReference type="NCBI Taxonomy" id="37862"/>
    <lineage>
        <taxon>Eukaryota</taxon>
        <taxon>Metazoa</taxon>
        <taxon>Ecdysozoa</taxon>
        <taxon>Nematoda</taxon>
        <taxon>Chromadorea</taxon>
        <taxon>Rhabditida</taxon>
        <taxon>Rhabditina</taxon>
        <taxon>Rhabditomorpha</taxon>
        <taxon>Strongyloidea</taxon>
        <taxon>Heterorhabditidae</taxon>
        <taxon>Heterorhabditis</taxon>
    </lineage>
</organism>
<keyword evidence="1" id="KW-0472">Membrane</keyword>
<feature type="transmembrane region" description="Helical" evidence="1">
    <location>
        <begin position="79"/>
        <end position="106"/>
    </location>
</feature>
<name>A0A1I7XHX7_HETBA</name>
<feature type="signal peptide" evidence="2">
    <location>
        <begin position="1"/>
        <end position="21"/>
    </location>
</feature>
<dbReference type="Proteomes" id="UP000095283">
    <property type="component" value="Unplaced"/>
</dbReference>
<sequence>MTILIHMYAIFGNQLLRMLLALNIEHITETSNWLLLFSSPVQLPVRYWPYALLFAHYSHRSEHWPIVYFSSEQFHFGWAYYWSGGAAGCLILSFICGLFASACVLVHKKQQRKMETVVL</sequence>
<dbReference type="AlphaFoldDB" id="A0A1I7XHX7"/>
<keyword evidence="1" id="KW-0812">Transmembrane</keyword>
<keyword evidence="2" id="KW-0732">Signal</keyword>
<dbReference type="WBParaSite" id="Hba_17095">
    <property type="protein sequence ID" value="Hba_17095"/>
    <property type="gene ID" value="Hba_17095"/>
</dbReference>
<keyword evidence="1" id="KW-1133">Transmembrane helix</keyword>
<evidence type="ECO:0000313" key="3">
    <source>
        <dbReference type="Proteomes" id="UP000095283"/>
    </source>
</evidence>